<evidence type="ECO:0000256" key="1">
    <source>
        <dbReference type="ARBA" id="ARBA00022737"/>
    </source>
</evidence>
<dbReference type="RefSeq" id="XP_024330929.1">
    <property type="nucleotide sequence ID" value="XM_024474978.1"/>
</dbReference>
<evidence type="ECO:0000313" key="4">
    <source>
        <dbReference type="Proteomes" id="UP000034350"/>
    </source>
</evidence>
<dbReference type="GO" id="GO:0043161">
    <property type="term" value="P:proteasome-mediated ubiquitin-dependent protein catabolic process"/>
    <property type="evidence" value="ECO:0007669"/>
    <property type="project" value="TreeGrafter"/>
</dbReference>
<gene>
    <name evidence="3" type="ORF">AAJ76_2900035355</name>
</gene>
<dbReference type="GeneID" id="36319907"/>
<dbReference type="OMA" id="INYYNIC"/>
<dbReference type="SUPFAM" id="SSF48371">
    <property type="entry name" value="ARM repeat"/>
    <property type="match status" value="1"/>
</dbReference>
<dbReference type="InterPro" id="IPR011989">
    <property type="entry name" value="ARM-like"/>
</dbReference>
<dbReference type="OrthoDB" id="2196194at2759"/>
<dbReference type="PANTHER" id="PTHR10943">
    <property type="entry name" value="26S PROTEASOME NON-ATPASE REGULATORY SUBUNIT"/>
    <property type="match status" value="1"/>
</dbReference>
<dbReference type="EMBL" id="JPQZ01000029">
    <property type="protein sequence ID" value="KKO75187.1"/>
    <property type="molecule type" value="Genomic_DNA"/>
</dbReference>
<dbReference type="PANTHER" id="PTHR10943:SF2">
    <property type="entry name" value="26S PROTEASOME NON-ATPASE REGULATORY SUBUNIT 1"/>
    <property type="match status" value="1"/>
</dbReference>
<dbReference type="Pfam" id="PF13646">
    <property type="entry name" value="HEAT_2"/>
    <property type="match status" value="1"/>
</dbReference>
<sequence>MQSLKILPNIKYLLENNKEQEAINIITPNIDTLALYLKDCLGLFTASTKESSLCLSKIHFINQNYDQSIKFAIKAGNLFLEDKTFFYKALVDRMMSCLLIDTNHFCKPFILDLIKNDILSDSYIGFLFSIKEYELFEMALSKQMSNKDLLSFLINEIQDKNMFYKSIINIQNKETEQALFLLIDAYAYFNMTAQLKNLLLEMESKDICLCYTLCFYIDECYKLDLQVENQNMMRILNGTFKKEIFNKFRVENNLTSFKLLDSMTKSLTSHVSFVNSFMNLGTTNDTFYRNNSDVFGRLNEWARYLDVANLGMIHYKNDNPYDVLKNYIPNESNNKEGGSLQALGLINNGSYNEADNELLLYFLDSIDTLTDELAFGSCMGLGLINIGSNNKYIISALIKLAKEKNTIYGEAATIGMGLIGCGTCEKELLDQLRCIEEDTEYQRVIRSIGIANALLVAFTRKEYNFTNKFGDVLSLGTAFVGTGSLEIISKVLPFINHEDDDVKRNAIIALGFICCMEHSLLLDTLEPLAENHNNAVRSAVGLVLGFFFSGTGNERVCDLLEGLMYDTNSLVKQSALIGMGFVIMQCNDTLIKNYKRIIGKFNKVIVDRSEEGSVKFGAVIGRGISEAGGRSIIFSITNMFNKITKERLVGALMFFNYWYWYPYINFISLNLKETGFFVFDEDLQLVDKSLKYNGNYDNILIKVPDVKKSRKFKAKPAVEEEIITKADENIQSGKRCTLLQMKECGIEFPGVFFTKK</sequence>
<dbReference type="GO" id="GO:0034515">
    <property type="term" value="C:proteasome storage granule"/>
    <property type="evidence" value="ECO:0007669"/>
    <property type="project" value="TreeGrafter"/>
</dbReference>
<dbReference type="InterPro" id="IPR016024">
    <property type="entry name" value="ARM-type_fold"/>
</dbReference>
<dbReference type="GO" id="GO:0005634">
    <property type="term" value="C:nucleus"/>
    <property type="evidence" value="ECO:0007669"/>
    <property type="project" value="TreeGrafter"/>
</dbReference>
<accession>A0A0F9YRK5</accession>
<dbReference type="VEuPathDB" id="MicrosporidiaDB:G9O61_00g019060"/>
<evidence type="ECO:0000256" key="2">
    <source>
        <dbReference type="ARBA" id="ARBA00022942"/>
    </source>
</evidence>
<evidence type="ECO:0000313" key="3">
    <source>
        <dbReference type="EMBL" id="KKO75187.1"/>
    </source>
</evidence>
<name>A0A0F9YRK5_9MICR</name>
<keyword evidence="2 3" id="KW-0647">Proteasome</keyword>
<reference evidence="3 4" key="1">
    <citation type="journal article" date="2015" name="Environ. Microbiol.">
        <title>Genome analyses suggest the presence of polyploidy and recent human-driven expansions in eight global populations of the honeybee pathogen Nosema ceranae.</title>
        <authorList>
            <person name="Pelin A."/>
            <person name="Selman M."/>
            <person name="Aris-Brosou S."/>
            <person name="Farinelli L."/>
            <person name="Corradi N."/>
        </authorList>
    </citation>
    <scope>NUCLEOTIDE SEQUENCE [LARGE SCALE GENOMIC DNA]</scope>
    <source>
        <strain evidence="3 4">PA08 1199</strain>
    </source>
</reference>
<dbReference type="Proteomes" id="UP000034350">
    <property type="component" value="Unassembled WGS sequence"/>
</dbReference>
<protein>
    <submittedName>
        <fullName evidence="3">Proteasome regulatory subunit 2</fullName>
    </submittedName>
</protein>
<proteinExistence type="predicted"/>
<dbReference type="VEuPathDB" id="MicrosporidiaDB:NCER_101957"/>
<keyword evidence="1" id="KW-0677">Repeat</keyword>
<dbReference type="VEuPathDB" id="MicrosporidiaDB:AAJ76_2900035355"/>
<keyword evidence="4" id="KW-1185">Reference proteome</keyword>
<dbReference type="GO" id="GO:0008540">
    <property type="term" value="C:proteasome regulatory particle, base subcomplex"/>
    <property type="evidence" value="ECO:0007669"/>
    <property type="project" value="TreeGrafter"/>
</dbReference>
<comment type="caution">
    <text evidence="3">The sequence shown here is derived from an EMBL/GenBank/DDBJ whole genome shotgun (WGS) entry which is preliminary data.</text>
</comment>
<organism evidence="3 4">
    <name type="scientific">Vairimorpha ceranae</name>
    <dbReference type="NCBI Taxonomy" id="40302"/>
    <lineage>
        <taxon>Eukaryota</taxon>
        <taxon>Fungi</taxon>
        <taxon>Fungi incertae sedis</taxon>
        <taxon>Microsporidia</taxon>
        <taxon>Nosematidae</taxon>
        <taxon>Vairimorpha</taxon>
    </lineage>
</organism>
<dbReference type="Gene3D" id="1.25.10.10">
    <property type="entry name" value="Leucine-rich Repeat Variant"/>
    <property type="match status" value="1"/>
</dbReference>
<dbReference type="AlphaFoldDB" id="A0A0F9YRK5"/>